<keyword evidence="3" id="KW-1185">Reference proteome</keyword>
<name>A0AA37M9B8_9HYPH</name>
<proteinExistence type="predicted"/>
<feature type="region of interest" description="Disordered" evidence="1">
    <location>
        <begin position="34"/>
        <end position="64"/>
    </location>
</feature>
<reference evidence="2" key="2">
    <citation type="submission" date="2021-08" db="EMBL/GenBank/DDBJ databases">
        <authorList>
            <person name="Tani A."/>
            <person name="Ola A."/>
            <person name="Ogura Y."/>
            <person name="Katsura K."/>
            <person name="Hayashi T."/>
        </authorList>
    </citation>
    <scope>NUCLEOTIDE SEQUENCE</scope>
    <source>
        <strain evidence="2">JCM 32048</strain>
    </source>
</reference>
<evidence type="ECO:0000256" key="1">
    <source>
        <dbReference type="SAM" id="MobiDB-lite"/>
    </source>
</evidence>
<sequence length="101" mass="10499">MRHSSALVSNTGIALGCTGPTTPFASIVTNENSWCSSGTGSSSFGPRTPVQGRQIPAKAKSGRLSSRANHTGVLRGFVSAYSLNEVTGTRQRCTGLSQGRQ</sequence>
<evidence type="ECO:0000313" key="2">
    <source>
        <dbReference type="EMBL" id="GJD67061.1"/>
    </source>
</evidence>
<dbReference type="PROSITE" id="PS51257">
    <property type="entry name" value="PROKAR_LIPOPROTEIN"/>
    <property type="match status" value="1"/>
</dbReference>
<accession>A0AA37M9B8</accession>
<evidence type="ECO:0000313" key="3">
    <source>
        <dbReference type="Proteomes" id="UP001055286"/>
    </source>
</evidence>
<dbReference type="EMBL" id="BPQJ01000159">
    <property type="protein sequence ID" value="GJD67061.1"/>
    <property type="molecule type" value="Genomic_DNA"/>
</dbReference>
<protein>
    <submittedName>
        <fullName evidence="2">Uncharacterized protein</fullName>
    </submittedName>
</protein>
<comment type="caution">
    <text evidence="2">The sequence shown here is derived from an EMBL/GenBank/DDBJ whole genome shotgun (WGS) entry which is preliminary data.</text>
</comment>
<dbReference type="Proteomes" id="UP001055286">
    <property type="component" value="Unassembled WGS sequence"/>
</dbReference>
<dbReference type="AlphaFoldDB" id="A0AA37M9B8"/>
<feature type="compositionally biased region" description="Low complexity" evidence="1">
    <location>
        <begin position="34"/>
        <end position="45"/>
    </location>
</feature>
<reference evidence="2" key="1">
    <citation type="journal article" date="2016" name="Front. Microbiol.">
        <title>Genome Sequence of the Piezophilic, Mesophilic Sulfate-Reducing Bacterium Desulfovibrio indicus J2T.</title>
        <authorList>
            <person name="Cao J."/>
            <person name="Maignien L."/>
            <person name="Shao Z."/>
            <person name="Alain K."/>
            <person name="Jebbar M."/>
        </authorList>
    </citation>
    <scope>NUCLEOTIDE SEQUENCE</scope>
    <source>
        <strain evidence="2">JCM 32048</strain>
    </source>
</reference>
<organism evidence="2 3">
    <name type="scientific">Methylobacterium frigidaeris</name>
    <dbReference type="NCBI Taxonomy" id="2038277"/>
    <lineage>
        <taxon>Bacteria</taxon>
        <taxon>Pseudomonadati</taxon>
        <taxon>Pseudomonadota</taxon>
        <taxon>Alphaproteobacteria</taxon>
        <taxon>Hyphomicrobiales</taxon>
        <taxon>Methylobacteriaceae</taxon>
        <taxon>Methylobacterium</taxon>
    </lineage>
</organism>
<gene>
    <name evidence="2" type="ORF">MPEAHAMD_7265</name>
</gene>